<dbReference type="Proteomes" id="UP000007802">
    <property type="component" value="Unassembled WGS sequence"/>
</dbReference>
<dbReference type="HOGENOM" id="CLU_118653_0_0_1"/>
<dbReference type="EMBL" id="GG749409">
    <property type="protein sequence ID" value="EGE78390.2"/>
    <property type="molecule type" value="Genomic_DNA"/>
</dbReference>
<organism evidence="1">
    <name type="scientific">Ajellomyces dermatitidis (strain ATCC 18188 / CBS 674.68)</name>
    <name type="common">Blastomyces dermatitidis</name>
    <dbReference type="NCBI Taxonomy" id="653446"/>
    <lineage>
        <taxon>Eukaryota</taxon>
        <taxon>Fungi</taxon>
        <taxon>Dikarya</taxon>
        <taxon>Ascomycota</taxon>
        <taxon>Pezizomycotina</taxon>
        <taxon>Eurotiomycetes</taxon>
        <taxon>Eurotiomycetidae</taxon>
        <taxon>Onygenales</taxon>
        <taxon>Ajellomycetaceae</taxon>
        <taxon>Blastomyces</taxon>
    </lineage>
</organism>
<protein>
    <submittedName>
        <fullName evidence="1">Uncharacterized protein</fullName>
    </submittedName>
</protein>
<dbReference type="AlphaFoldDB" id="F2T5G5"/>
<reference evidence="1" key="1">
    <citation type="submission" date="2010-03" db="EMBL/GenBank/DDBJ databases">
        <title>Annotation of Blastomyces dermatitidis strain ATCC 18188.</title>
        <authorList>
            <consortium name="The Broad Institute Genome Sequencing Platform"/>
            <consortium name="Broad Institute Genome Sequencing Center for Infectious Disease."/>
            <person name="Cuomo C."/>
            <person name="Klein B."/>
            <person name="Sullivan T."/>
            <person name="Heitman J."/>
            <person name="Young S."/>
            <person name="Zeng Q."/>
            <person name="Gargeya S."/>
            <person name="Alvarado L."/>
            <person name="Berlin A.M."/>
            <person name="Chapman S.B."/>
            <person name="Chen Z."/>
            <person name="Freedman E."/>
            <person name="Gellesch M."/>
            <person name="Goldberg J."/>
            <person name="Griggs A."/>
            <person name="Gujja S."/>
            <person name="Heilman E."/>
            <person name="Heiman D."/>
            <person name="Howarth C."/>
            <person name="Mehta T."/>
            <person name="Neiman D."/>
            <person name="Pearson M."/>
            <person name="Roberts A."/>
            <person name="Saif S."/>
            <person name="Shea T."/>
            <person name="Shenoy N."/>
            <person name="Sisk P."/>
            <person name="Stolte C."/>
            <person name="Sykes S."/>
            <person name="White J."/>
            <person name="Yandava C."/>
            <person name="Haas B."/>
            <person name="Nusbaum C."/>
            <person name="Birren B."/>
        </authorList>
    </citation>
    <scope>NUCLEOTIDE SEQUENCE [LARGE SCALE GENOMIC DNA]</scope>
    <source>
        <strain evidence="1">ATCC 18188</strain>
    </source>
</reference>
<name>F2T5G5_AJEDA</name>
<accession>F2T5G5</accession>
<proteinExistence type="predicted"/>
<gene>
    <name evidence="1" type="ORF">BDDG_01327</name>
</gene>
<sequence length="199" mass="22320">MPAFSLSRHTEHRGQWNVVDRSIATQELGPRRAGTLESLSISSECVVTTRWQKMVCFMFSILVLVKKLKAGVRDGPVVRTDEAGKMTRFTKQFVRRAYLGMARIWQMLVPVPGAVNISEVILEVVLKMEVLTKASAQFSLIPPLGLLQGPTPGIIHQVRNQAFLFESWGPEAQASIASRLRAESYMPCQYQQLYTKRGA</sequence>
<evidence type="ECO:0000313" key="1">
    <source>
        <dbReference type="EMBL" id="EGE78390.2"/>
    </source>
</evidence>